<name>A0A9N9J0K0_9GLOM</name>
<accession>A0A9N9J0K0</accession>
<proteinExistence type="predicted"/>
<organism evidence="1 2">
    <name type="scientific">Funneliformis caledonium</name>
    <dbReference type="NCBI Taxonomy" id="1117310"/>
    <lineage>
        <taxon>Eukaryota</taxon>
        <taxon>Fungi</taxon>
        <taxon>Fungi incertae sedis</taxon>
        <taxon>Mucoromycota</taxon>
        <taxon>Glomeromycotina</taxon>
        <taxon>Glomeromycetes</taxon>
        <taxon>Glomerales</taxon>
        <taxon>Glomeraceae</taxon>
        <taxon>Funneliformis</taxon>
    </lineage>
</organism>
<evidence type="ECO:0000313" key="2">
    <source>
        <dbReference type="Proteomes" id="UP000789570"/>
    </source>
</evidence>
<dbReference type="EMBL" id="CAJVPQ010020746">
    <property type="protein sequence ID" value="CAG8756795.1"/>
    <property type="molecule type" value="Genomic_DNA"/>
</dbReference>
<keyword evidence="2" id="KW-1185">Reference proteome</keyword>
<sequence>LMITVADLTKQLKTKQLRIISLENDKDDLMQINQRIAQHFNVNIQENKNPIAWELSILKDTTPNLNLSII</sequence>
<protein>
    <submittedName>
        <fullName evidence="1">14019_t:CDS:1</fullName>
    </submittedName>
</protein>
<reference evidence="1" key="1">
    <citation type="submission" date="2021-06" db="EMBL/GenBank/DDBJ databases">
        <authorList>
            <person name="Kallberg Y."/>
            <person name="Tangrot J."/>
            <person name="Rosling A."/>
        </authorList>
    </citation>
    <scope>NUCLEOTIDE SEQUENCE</scope>
    <source>
        <strain evidence="1">UK204</strain>
    </source>
</reference>
<feature type="non-terminal residue" evidence="1">
    <location>
        <position position="1"/>
    </location>
</feature>
<dbReference type="Proteomes" id="UP000789570">
    <property type="component" value="Unassembled WGS sequence"/>
</dbReference>
<comment type="caution">
    <text evidence="1">The sequence shown here is derived from an EMBL/GenBank/DDBJ whole genome shotgun (WGS) entry which is preliminary data.</text>
</comment>
<evidence type="ECO:0000313" key="1">
    <source>
        <dbReference type="EMBL" id="CAG8756795.1"/>
    </source>
</evidence>
<gene>
    <name evidence="1" type="ORF">FCALED_LOCUS16671</name>
</gene>
<dbReference type="AlphaFoldDB" id="A0A9N9J0K0"/>